<evidence type="ECO:0000256" key="1">
    <source>
        <dbReference type="ARBA" id="ARBA00004141"/>
    </source>
</evidence>
<dbReference type="InterPro" id="IPR036259">
    <property type="entry name" value="MFS_trans_sf"/>
</dbReference>
<feature type="transmembrane region" description="Helical" evidence="5">
    <location>
        <begin position="61"/>
        <end position="80"/>
    </location>
</feature>
<evidence type="ECO:0000256" key="2">
    <source>
        <dbReference type="ARBA" id="ARBA00022692"/>
    </source>
</evidence>
<accession>A0AAE0EX64</accession>
<reference evidence="7 8" key="1">
    <citation type="journal article" date="2015" name="Genome Biol. Evol.">
        <title>Comparative Genomics of a Bacterivorous Green Alga Reveals Evolutionary Causalities and Consequences of Phago-Mixotrophic Mode of Nutrition.</title>
        <authorList>
            <person name="Burns J.A."/>
            <person name="Paasch A."/>
            <person name="Narechania A."/>
            <person name="Kim E."/>
        </authorList>
    </citation>
    <scope>NUCLEOTIDE SEQUENCE [LARGE SCALE GENOMIC DNA]</scope>
    <source>
        <strain evidence="7 8">PLY_AMNH</strain>
    </source>
</reference>
<sequence length="459" mass="49637">MACRPHTRKINREHVQFYSGALKKRFDLKQNQLETIGIMLQMNGLVAFLPGLLYDARGARFTITLGGCIMLLGYTLLWAIGKEYIPIANDVYTLVGAYENSGRSSSPGLDFLLVMAAYCGLCTLIPAQFIRKFGGAPRGIRRQLLTSFSIIVLLAVAVTISALLQHQTISTSVSLSFLTVITSLFLMPFVIPSLEGPFKPGNSFLHPCQEQLISGGASGELETTDTFPEPLLEAASSDLESSSLTLSEMVRTVDCWLLLFSSVVIVGAGVMVTTNLGQMCESRGAGSAATAVSLFSASQALGRLFTGLISEVAMRRRVSRPLFLAVASAIMALGHMLLLVPELFALYGGVMLCGYAFGMVWPILVVVCSELFGSLHMGSNYMLYDGGGNALGALMLAKFLPQTIYQAHVAHGEKTCYGQACFSGSHLVLIALNMASIASALFLTLRNRSLYQRLWDIYN</sequence>
<dbReference type="EMBL" id="LGRX02032630">
    <property type="protein sequence ID" value="KAK3243818.1"/>
    <property type="molecule type" value="Genomic_DNA"/>
</dbReference>
<evidence type="ECO:0000256" key="3">
    <source>
        <dbReference type="ARBA" id="ARBA00022989"/>
    </source>
</evidence>
<organism evidence="7 8">
    <name type="scientific">Cymbomonas tetramitiformis</name>
    <dbReference type="NCBI Taxonomy" id="36881"/>
    <lineage>
        <taxon>Eukaryota</taxon>
        <taxon>Viridiplantae</taxon>
        <taxon>Chlorophyta</taxon>
        <taxon>Pyramimonadophyceae</taxon>
        <taxon>Pyramimonadales</taxon>
        <taxon>Pyramimonadaceae</taxon>
        <taxon>Cymbomonas</taxon>
    </lineage>
</organism>
<feature type="transmembrane region" description="Helical" evidence="5">
    <location>
        <begin position="111"/>
        <end position="130"/>
    </location>
</feature>
<keyword evidence="3 5" id="KW-1133">Transmembrane helix</keyword>
<keyword evidence="8" id="KW-1185">Reference proteome</keyword>
<evidence type="ECO:0000256" key="5">
    <source>
        <dbReference type="SAM" id="Phobius"/>
    </source>
</evidence>
<gene>
    <name evidence="7" type="ORF">CYMTET_46543</name>
</gene>
<dbReference type="SUPFAM" id="SSF103473">
    <property type="entry name" value="MFS general substrate transporter"/>
    <property type="match status" value="1"/>
</dbReference>
<feature type="transmembrane region" description="Helical" evidence="5">
    <location>
        <begin position="256"/>
        <end position="276"/>
    </location>
</feature>
<dbReference type="Pfam" id="PF23262">
    <property type="entry name" value="NFD4_C"/>
    <property type="match status" value="1"/>
</dbReference>
<feature type="transmembrane region" description="Helical" evidence="5">
    <location>
        <begin position="346"/>
        <end position="369"/>
    </location>
</feature>
<dbReference type="GO" id="GO:0016020">
    <property type="term" value="C:membrane"/>
    <property type="evidence" value="ECO:0007669"/>
    <property type="project" value="UniProtKB-SubCell"/>
</dbReference>
<dbReference type="PANTHER" id="PTHR21576">
    <property type="entry name" value="UNCHARACTERIZED NODULIN-LIKE PROTEIN"/>
    <property type="match status" value="1"/>
</dbReference>
<evidence type="ECO:0000313" key="7">
    <source>
        <dbReference type="EMBL" id="KAK3243818.1"/>
    </source>
</evidence>
<evidence type="ECO:0000313" key="8">
    <source>
        <dbReference type="Proteomes" id="UP001190700"/>
    </source>
</evidence>
<name>A0AAE0EX64_9CHLO</name>
<evidence type="ECO:0000259" key="6">
    <source>
        <dbReference type="Pfam" id="PF23262"/>
    </source>
</evidence>
<protein>
    <recommendedName>
        <fullName evidence="6">NFD4 C-terminal domain-containing protein</fullName>
    </recommendedName>
</protein>
<keyword evidence="4 5" id="KW-0472">Membrane</keyword>
<proteinExistence type="predicted"/>
<comment type="caution">
    <text evidence="7">The sequence shown here is derived from an EMBL/GenBank/DDBJ whole genome shotgun (WGS) entry which is preliminary data.</text>
</comment>
<keyword evidence="2 5" id="KW-0812">Transmembrane</keyword>
<feature type="transmembrane region" description="Helical" evidence="5">
    <location>
        <begin position="169"/>
        <end position="191"/>
    </location>
</feature>
<dbReference type="Proteomes" id="UP001190700">
    <property type="component" value="Unassembled WGS sequence"/>
</dbReference>
<dbReference type="InterPro" id="IPR056555">
    <property type="entry name" value="NFD4_C"/>
</dbReference>
<dbReference type="PANTHER" id="PTHR21576:SF158">
    <property type="entry name" value="RIBOSOMAL RNA-PROCESSING PROTEIN 12-LIKE CONSERVED DOMAIN-CONTAINING PROTEIN"/>
    <property type="match status" value="1"/>
</dbReference>
<feature type="transmembrane region" description="Helical" evidence="5">
    <location>
        <begin position="427"/>
        <end position="445"/>
    </location>
</feature>
<evidence type="ECO:0000256" key="4">
    <source>
        <dbReference type="ARBA" id="ARBA00023136"/>
    </source>
</evidence>
<feature type="transmembrane region" description="Helical" evidence="5">
    <location>
        <begin position="321"/>
        <end position="340"/>
    </location>
</feature>
<feature type="transmembrane region" description="Helical" evidence="5">
    <location>
        <begin position="142"/>
        <end position="163"/>
    </location>
</feature>
<feature type="transmembrane region" description="Helical" evidence="5">
    <location>
        <begin position="36"/>
        <end position="54"/>
    </location>
</feature>
<dbReference type="AlphaFoldDB" id="A0AAE0EX64"/>
<feature type="transmembrane region" description="Helical" evidence="5">
    <location>
        <begin position="381"/>
        <end position="400"/>
    </location>
</feature>
<dbReference type="Gene3D" id="1.20.1250.20">
    <property type="entry name" value="MFS general substrate transporter like domains"/>
    <property type="match status" value="1"/>
</dbReference>
<comment type="subcellular location">
    <subcellularLocation>
        <location evidence="1">Membrane</location>
        <topology evidence="1">Multi-pass membrane protein</topology>
    </subcellularLocation>
</comment>
<feature type="domain" description="NFD4 C-terminal" evidence="6">
    <location>
        <begin position="247"/>
        <end position="451"/>
    </location>
</feature>